<protein>
    <recommendedName>
        <fullName evidence="10">PGG domain-containing protein</fullName>
    </recommendedName>
</protein>
<evidence type="ECO:0000256" key="6">
    <source>
        <dbReference type="ARBA" id="ARBA00023136"/>
    </source>
</evidence>
<keyword evidence="12" id="KW-1185">Reference proteome</keyword>
<gene>
    <name evidence="11" type="ORF">MTR67_035965</name>
</gene>
<keyword evidence="3" id="KW-0677">Repeat</keyword>
<feature type="compositionally biased region" description="Low complexity" evidence="8">
    <location>
        <begin position="390"/>
        <end position="402"/>
    </location>
</feature>
<dbReference type="Proteomes" id="UP001234989">
    <property type="component" value="Chromosome 8"/>
</dbReference>
<feature type="transmembrane region" description="Helical" evidence="9">
    <location>
        <begin position="470"/>
        <end position="493"/>
    </location>
</feature>
<reference evidence="11" key="1">
    <citation type="submission" date="2023-08" db="EMBL/GenBank/DDBJ databases">
        <title>A de novo genome assembly of Solanum verrucosum Schlechtendal, a Mexican diploid species geographically isolated from the other diploid A-genome species in potato relatives.</title>
        <authorList>
            <person name="Hosaka K."/>
        </authorList>
    </citation>
    <scope>NUCLEOTIDE SEQUENCE</scope>
    <source>
        <tissue evidence="11">Young leaves</tissue>
    </source>
</reference>
<evidence type="ECO:0000256" key="7">
    <source>
        <dbReference type="PROSITE-ProRule" id="PRU00023"/>
    </source>
</evidence>
<comment type="subcellular location">
    <subcellularLocation>
        <location evidence="1">Membrane</location>
        <topology evidence="1">Multi-pass membrane protein</topology>
    </subcellularLocation>
</comment>
<evidence type="ECO:0000313" key="11">
    <source>
        <dbReference type="EMBL" id="WMV42580.1"/>
    </source>
</evidence>
<dbReference type="SMART" id="SM00248">
    <property type="entry name" value="ANK"/>
    <property type="match status" value="7"/>
</dbReference>
<sequence>MERRVNEAVFRGDVEAIQKLIEEDSNIVRQTIEGSLQHTILHLAARLGHVELVREIVKLFPEMVSAENRDQETPLHEACREGRVEIVRILVENDPSIAYKTNLWDKSVLYVACERGRIEVVKHFLHNNNIHMLLMLEVDMSTTSLHVAASSGHTVILYLSKKKKTLIAEVVKELVKVRPDFAWKKDELMNGCSPLHIACSKGHLDITRELLKLDMDLSGLQDNEGRTPLHWAVIKGRVNIIAEILSVSLESAEMITKHGETILHLAVKNNHFEVLRFLMESLDVSNLMNFQDTDGNTILHLATVRKLTIMIIYILKLGVEVNALNQKGHTALNVVEADASNSGVLAIIPALLEAGAKRCDQLPPNFQDIQQVDASPILGSSWQRKTTGFHSPSSSSQHSYYNNHHHQRKHNYRGTRTKKIKLQSEGLRNARKTITIVAVLIATVTFAAGVNPPGGFNQGNGKALLGERPAFKVFLVCNIVALFLSLGIVNVLVSVIPFKRRTMMKLMVATHKVMWISTLFMASAYIAAVWSILPQGKGDHWVLIEVVIIGGGCTMAVFLSLGILLVRQCKRKSDWRKKREDHKRMKEGSPKSNTSTVQEMKVVKKESHEGSTNSDVDSSDHGYHLF</sequence>
<dbReference type="InterPro" id="IPR002110">
    <property type="entry name" value="Ankyrin_rpt"/>
</dbReference>
<feature type="repeat" description="ANK" evidence="7">
    <location>
        <begin position="258"/>
        <end position="280"/>
    </location>
</feature>
<feature type="repeat" description="ANK" evidence="7">
    <location>
        <begin position="224"/>
        <end position="245"/>
    </location>
</feature>
<dbReference type="Pfam" id="PF13962">
    <property type="entry name" value="PGG"/>
    <property type="match status" value="1"/>
</dbReference>
<feature type="transmembrane region" description="Helical" evidence="9">
    <location>
        <begin position="513"/>
        <end position="534"/>
    </location>
</feature>
<dbReference type="AlphaFoldDB" id="A0AAF0UAP4"/>
<feature type="region of interest" description="Disordered" evidence="8">
    <location>
        <begin position="576"/>
        <end position="626"/>
    </location>
</feature>
<dbReference type="Pfam" id="PF12796">
    <property type="entry name" value="Ank_2"/>
    <property type="match status" value="2"/>
</dbReference>
<dbReference type="EMBL" id="CP133619">
    <property type="protein sequence ID" value="WMV42580.1"/>
    <property type="molecule type" value="Genomic_DNA"/>
</dbReference>
<evidence type="ECO:0000256" key="8">
    <source>
        <dbReference type="SAM" id="MobiDB-lite"/>
    </source>
</evidence>
<feature type="region of interest" description="Disordered" evidence="8">
    <location>
        <begin position="385"/>
        <end position="413"/>
    </location>
</feature>
<feature type="repeat" description="ANK" evidence="7">
    <location>
        <begin position="70"/>
        <end position="102"/>
    </location>
</feature>
<feature type="transmembrane region" description="Helical" evidence="9">
    <location>
        <begin position="433"/>
        <end position="450"/>
    </location>
</feature>
<dbReference type="PANTHER" id="PTHR24186">
    <property type="entry name" value="PROTEIN PHOSPHATASE 1 REGULATORY SUBUNIT"/>
    <property type="match status" value="1"/>
</dbReference>
<keyword evidence="5 7" id="KW-0040">ANK repeat</keyword>
<feature type="repeat" description="ANK" evidence="7">
    <location>
        <begin position="294"/>
        <end position="326"/>
    </location>
</feature>
<dbReference type="PROSITE" id="PS50088">
    <property type="entry name" value="ANK_REPEAT"/>
    <property type="match status" value="5"/>
</dbReference>
<dbReference type="PANTHER" id="PTHR24186:SF37">
    <property type="entry name" value="PGG DOMAIN-CONTAINING PROTEIN"/>
    <property type="match status" value="1"/>
</dbReference>
<dbReference type="Pfam" id="PF00023">
    <property type="entry name" value="Ank"/>
    <property type="match status" value="1"/>
</dbReference>
<proteinExistence type="predicted"/>
<evidence type="ECO:0000256" key="5">
    <source>
        <dbReference type="ARBA" id="ARBA00023043"/>
    </source>
</evidence>
<evidence type="ECO:0000256" key="1">
    <source>
        <dbReference type="ARBA" id="ARBA00004141"/>
    </source>
</evidence>
<dbReference type="SUPFAM" id="SSF48403">
    <property type="entry name" value="Ankyrin repeat"/>
    <property type="match status" value="1"/>
</dbReference>
<evidence type="ECO:0000256" key="9">
    <source>
        <dbReference type="SAM" id="Phobius"/>
    </source>
</evidence>
<dbReference type="InterPro" id="IPR026961">
    <property type="entry name" value="PGG_dom"/>
</dbReference>
<name>A0AAF0UAP4_SOLVR</name>
<dbReference type="PROSITE" id="PS50297">
    <property type="entry name" value="ANK_REP_REGION"/>
    <property type="match status" value="4"/>
</dbReference>
<evidence type="ECO:0000256" key="3">
    <source>
        <dbReference type="ARBA" id="ARBA00022737"/>
    </source>
</evidence>
<evidence type="ECO:0000256" key="2">
    <source>
        <dbReference type="ARBA" id="ARBA00022692"/>
    </source>
</evidence>
<dbReference type="InterPro" id="IPR036770">
    <property type="entry name" value="Ankyrin_rpt-contain_sf"/>
</dbReference>
<keyword evidence="6 9" id="KW-0472">Membrane</keyword>
<feature type="repeat" description="ANK" evidence="7">
    <location>
        <begin position="190"/>
        <end position="222"/>
    </location>
</feature>
<dbReference type="GO" id="GO:0005886">
    <property type="term" value="C:plasma membrane"/>
    <property type="evidence" value="ECO:0007669"/>
    <property type="project" value="TreeGrafter"/>
</dbReference>
<evidence type="ECO:0000259" key="10">
    <source>
        <dbReference type="Pfam" id="PF13962"/>
    </source>
</evidence>
<dbReference type="Gene3D" id="1.25.40.20">
    <property type="entry name" value="Ankyrin repeat-containing domain"/>
    <property type="match status" value="3"/>
</dbReference>
<evidence type="ECO:0000313" key="12">
    <source>
        <dbReference type="Proteomes" id="UP001234989"/>
    </source>
</evidence>
<evidence type="ECO:0000256" key="4">
    <source>
        <dbReference type="ARBA" id="ARBA00022989"/>
    </source>
</evidence>
<keyword evidence="2 9" id="KW-0812">Transmembrane</keyword>
<accession>A0AAF0UAP4</accession>
<feature type="transmembrane region" description="Helical" evidence="9">
    <location>
        <begin position="540"/>
        <end position="566"/>
    </location>
</feature>
<feature type="compositionally biased region" description="Basic residues" evidence="8">
    <location>
        <begin position="403"/>
        <end position="413"/>
    </location>
</feature>
<keyword evidence="4 9" id="KW-1133">Transmembrane helix</keyword>
<feature type="domain" description="PGG" evidence="10">
    <location>
        <begin position="425"/>
        <end position="530"/>
    </location>
</feature>
<organism evidence="11 12">
    <name type="scientific">Solanum verrucosum</name>
    <dbReference type="NCBI Taxonomy" id="315347"/>
    <lineage>
        <taxon>Eukaryota</taxon>
        <taxon>Viridiplantae</taxon>
        <taxon>Streptophyta</taxon>
        <taxon>Embryophyta</taxon>
        <taxon>Tracheophyta</taxon>
        <taxon>Spermatophyta</taxon>
        <taxon>Magnoliopsida</taxon>
        <taxon>eudicotyledons</taxon>
        <taxon>Gunneridae</taxon>
        <taxon>Pentapetalae</taxon>
        <taxon>asterids</taxon>
        <taxon>lamiids</taxon>
        <taxon>Solanales</taxon>
        <taxon>Solanaceae</taxon>
        <taxon>Solanoideae</taxon>
        <taxon>Solaneae</taxon>
        <taxon>Solanum</taxon>
    </lineage>
</organism>